<accession>A0AAV3XMA6</accession>
<gene>
    <name evidence="1" type="ORF">MiSe_86340</name>
</gene>
<name>A0AAV3XMA6_9CYAN</name>
<reference evidence="1" key="1">
    <citation type="submission" date="2019-10" db="EMBL/GenBank/DDBJ databases">
        <title>Draft genome sequece of Microseira wollei NIES-4236.</title>
        <authorList>
            <person name="Yamaguchi H."/>
            <person name="Suzuki S."/>
            <person name="Kawachi M."/>
        </authorList>
    </citation>
    <scope>NUCLEOTIDE SEQUENCE</scope>
    <source>
        <strain evidence="1">NIES-4236</strain>
    </source>
</reference>
<organism evidence="1 2">
    <name type="scientific">Microseira wollei NIES-4236</name>
    <dbReference type="NCBI Taxonomy" id="2530354"/>
    <lineage>
        <taxon>Bacteria</taxon>
        <taxon>Bacillati</taxon>
        <taxon>Cyanobacteriota</taxon>
        <taxon>Cyanophyceae</taxon>
        <taxon>Oscillatoriophycideae</taxon>
        <taxon>Aerosakkonematales</taxon>
        <taxon>Aerosakkonemataceae</taxon>
        <taxon>Microseira</taxon>
    </lineage>
</organism>
<keyword evidence="2" id="KW-1185">Reference proteome</keyword>
<dbReference type="EMBL" id="BLAY01000256">
    <property type="protein sequence ID" value="GET43808.1"/>
    <property type="molecule type" value="Genomic_DNA"/>
</dbReference>
<evidence type="ECO:0000313" key="1">
    <source>
        <dbReference type="EMBL" id="GET43808.1"/>
    </source>
</evidence>
<dbReference type="Proteomes" id="UP001050975">
    <property type="component" value="Unassembled WGS sequence"/>
</dbReference>
<proteinExistence type="predicted"/>
<dbReference type="RefSeq" id="WP_226592985.1">
    <property type="nucleotide sequence ID" value="NZ_BLAY01000256.1"/>
</dbReference>
<protein>
    <submittedName>
        <fullName evidence="1">Uncharacterized protein</fullName>
    </submittedName>
</protein>
<dbReference type="AlphaFoldDB" id="A0AAV3XMA6"/>
<evidence type="ECO:0000313" key="2">
    <source>
        <dbReference type="Proteomes" id="UP001050975"/>
    </source>
</evidence>
<comment type="caution">
    <text evidence="1">The sequence shown here is derived from an EMBL/GenBank/DDBJ whole genome shotgun (WGS) entry which is preliminary data.</text>
</comment>
<sequence>MCQDKTAQDPCSCCPEIIVIEVVDMEPDPVTLSAAVDQPVKDLLRQHLVQRVAVPARAKPLPVRVGVWF</sequence>